<dbReference type="CDD" id="cd02511">
    <property type="entry name" value="Beta4Glucosyltransferase"/>
    <property type="match status" value="1"/>
</dbReference>
<dbReference type="RefSeq" id="WP_144073890.1">
    <property type="nucleotide sequence ID" value="NZ_CP076128.1"/>
</dbReference>
<keyword evidence="6" id="KW-1185">Reference proteome</keyword>
<dbReference type="Pfam" id="PF00535">
    <property type="entry name" value="Glycos_transf_2"/>
    <property type="match status" value="2"/>
</dbReference>
<dbReference type="InterPro" id="IPR001173">
    <property type="entry name" value="Glyco_trans_2-like"/>
</dbReference>
<reference evidence="5 6" key="1">
    <citation type="submission" date="2021-05" db="EMBL/GenBank/DDBJ databases">
        <title>Comparative genomic studies on the polysaccharide-degrading batcterial strains of the Flammeovirga genus.</title>
        <authorList>
            <person name="Zewei F."/>
            <person name="Zheng Z."/>
            <person name="Yu L."/>
            <person name="Ruyue G."/>
            <person name="Yanhong M."/>
            <person name="Yuanyuan C."/>
            <person name="Jingyan G."/>
            <person name="Wenjun H."/>
        </authorList>
    </citation>
    <scope>NUCLEOTIDE SEQUENCE [LARGE SCALE GENOMIC DNA]</scope>
    <source>
        <strain evidence="5 6">YS10</strain>
    </source>
</reference>
<dbReference type="EC" id="2.4.-.-" evidence="5"/>
<comment type="similarity">
    <text evidence="2">Belongs to the glycosyltransferase 2 family. WaaE/KdtX subfamily.</text>
</comment>
<feature type="domain" description="Glycosyltransferase 2-like" evidence="3">
    <location>
        <begin position="8"/>
        <end position="122"/>
    </location>
</feature>
<organism evidence="5 6">
    <name type="scientific">Flammeovirga kamogawensis</name>
    <dbReference type="NCBI Taxonomy" id="373891"/>
    <lineage>
        <taxon>Bacteria</taxon>
        <taxon>Pseudomonadati</taxon>
        <taxon>Bacteroidota</taxon>
        <taxon>Cytophagia</taxon>
        <taxon>Cytophagales</taxon>
        <taxon>Flammeovirgaceae</taxon>
        <taxon>Flammeovirga</taxon>
    </lineage>
</organism>
<evidence type="ECO:0000256" key="1">
    <source>
        <dbReference type="ARBA" id="ARBA00022679"/>
    </source>
</evidence>
<name>A0ABX8GTI7_9BACT</name>
<dbReference type="Proteomes" id="UP000682802">
    <property type="component" value="Chromosome 1"/>
</dbReference>
<evidence type="ECO:0000259" key="3">
    <source>
        <dbReference type="Pfam" id="PF00535"/>
    </source>
</evidence>
<dbReference type="Pfam" id="PF02709">
    <property type="entry name" value="Glyco_transf_7C"/>
    <property type="match status" value="1"/>
</dbReference>
<accession>A0ABX8GTI7</accession>
<evidence type="ECO:0000313" key="6">
    <source>
        <dbReference type="Proteomes" id="UP000682802"/>
    </source>
</evidence>
<dbReference type="PANTHER" id="PTHR43630:SF2">
    <property type="entry name" value="GLYCOSYLTRANSFERASE"/>
    <property type="match status" value="1"/>
</dbReference>
<dbReference type="InterPro" id="IPR029044">
    <property type="entry name" value="Nucleotide-diphossugar_trans"/>
</dbReference>
<evidence type="ECO:0000256" key="2">
    <source>
        <dbReference type="ARBA" id="ARBA00038494"/>
    </source>
</evidence>
<dbReference type="EMBL" id="CP076128">
    <property type="protein sequence ID" value="QWG06472.1"/>
    <property type="molecule type" value="Genomic_DNA"/>
</dbReference>
<dbReference type="InterPro" id="IPR027791">
    <property type="entry name" value="Galactosyl_T_C"/>
</dbReference>
<dbReference type="PANTHER" id="PTHR43630">
    <property type="entry name" value="POLY-BETA-1,6-N-ACETYL-D-GLUCOSAMINE SYNTHASE"/>
    <property type="match status" value="1"/>
</dbReference>
<dbReference type="SUPFAM" id="SSF53448">
    <property type="entry name" value="Nucleotide-diphospho-sugar transferases"/>
    <property type="match status" value="2"/>
</dbReference>
<evidence type="ECO:0000313" key="5">
    <source>
        <dbReference type="EMBL" id="QWG06472.1"/>
    </source>
</evidence>
<evidence type="ECO:0000259" key="4">
    <source>
        <dbReference type="Pfam" id="PF02709"/>
    </source>
</evidence>
<sequence length="511" mass="58462">MTQISNISAVMILKDAEKSLRATLDSLRGFEEVIILDNGSSDKSLEIASSFKNVKIFHSPFIGFGPLKNLAASYASNDWVFSIDSDEIITSRLYNSIKGADLDSENVYHVQRKNAYDGTIIDGANWGDDWVKRLYKKSNVSFYNSQVHEVLNTKKYHLKKLKGVLKHESYSNVNELLDKQRLYTTLFAQQNANIKSISSLMIVLKTLFTFIQSYFLKRGFLFGWKGLLISYYNSSTVFYKYSKLKEQNKSLKCSILVTTYNRVDALKIVLESIKLQSVLPYEVIIADDGSNEETKLFLSDIVNKFPIPVIHKWQEDRGFRVARARNNALASCKGDYIIMIDGDMCLNKNFIKTYIQNARKGYFLQGGRVLLSERKTNSILGNNTNFSISLISKGIKNRFNTLNSKLLSRIFSKRSYTDKGARTCNLGVWREDVVKVNGFDNRFVGWGREDSEFVVRLINNGVKRVNFKFGGIAYHLYHHENSRSSLPENDLILEESRKNNHIITENGLNEI</sequence>
<dbReference type="Gene3D" id="3.90.550.10">
    <property type="entry name" value="Spore Coat Polysaccharide Biosynthesis Protein SpsA, Chain A"/>
    <property type="match status" value="2"/>
</dbReference>
<dbReference type="CDD" id="cd06420">
    <property type="entry name" value="GT2_Chondriotin_Pol_N"/>
    <property type="match status" value="1"/>
</dbReference>
<dbReference type="GO" id="GO:0016757">
    <property type="term" value="F:glycosyltransferase activity"/>
    <property type="evidence" value="ECO:0007669"/>
    <property type="project" value="UniProtKB-KW"/>
</dbReference>
<keyword evidence="1 5" id="KW-0808">Transferase</keyword>
<keyword evidence="5" id="KW-0328">Glycosyltransferase</keyword>
<gene>
    <name evidence="5" type="ORF">KM029_14180</name>
</gene>
<proteinExistence type="inferred from homology"/>
<feature type="domain" description="Glycosyltransferase 2-like" evidence="3">
    <location>
        <begin position="254"/>
        <end position="370"/>
    </location>
</feature>
<protein>
    <submittedName>
        <fullName evidence="5">Glycosyltransferase</fullName>
        <ecNumber evidence="5">2.4.-.-</ecNumber>
    </submittedName>
</protein>
<feature type="domain" description="Galactosyltransferase C-terminal" evidence="4">
    <location>
        <begin position="416"/>
        <end position="479"/>
    </location>
</feature>